<dbReference type="AlphaFoldDB" id="A0A2P2NXH4"/>
<feature type="transmembrane region" description="Helical" evidence="1">
    <location>
        <begin position="7"/>
        <end position="25"/>
    </location>
</feature>
<keyword evidence="1" id="KW-1133">Transmembrane helix</keyword>
<dbReference type="EMBL" id="GGEC01066688">
    <property type="protein sequence ID" value="MBX47172.1"/>
    <property type="molecule type" value="Transcribed_RNA"/>
</dbReference>
<reference evidence="2" key="1">
    <citation type="submission" date="2018-02" db="EMBL/GenBank/DDBJ databases">
        <title>Rhizophora mucronata_Transcriptome.</title>
        <authorList>
            <person name="Meera S.P."/>
            <person name="Sreeshan A."/>
            <person name="Augustine A."/>
        </authorList>
    </citation>
    <scope>NUCLEOTIDE SEQUENCE</scope>
    <source>
        <tissue evidence="2">Leaf</tissue>
    </source>
</reference>
<protein>
    <submittedName>
        <fullName evidence="2">Uncharacterized protein</fullName>
    </submittedName>
</protein>
<name>A0A2P2NXH4_RHIMU</name>
<organism evidence="2">
    <name type="scientific">Rhizophora mucronata</name>
    <name type="common">Asiatic mangrove</name>
    <dbReference type="NCBI Taxonomy" id="61149"/>
    <lineage>
        <taxon>Eukaryota</taxon>
        <taxon>Viridiplantae</taxon>
        <taxon>Streptophyta</taxon>
        <taxon>Embryophyta</taxon>
        <taxon>Tracheophyta</taxon>
        <taxon>Spermatophyta</taxon>
        <taxon>Magnoliopsida</taxon>
        <taxon>eudicotyledons</taxon>
        <taxon>Gunneridae</taxon>
        <taxon>Pentapetalae</taxon>
        <taxon>rosids</taxon>
        <taxon>fabids</taxon>
        <taxon>Malpighiales</taxon>
        <taxon>Rhizophoraceae</taxon>
        <taxon>Rhizophora</taxon>
    </lineage>
</organism>
<proteinExistence type="predicted"/>
<evidence type="ECO:0000313" key="2">
    <source>
        <dbReference type="EMBL" id="MBX47172.1"/>
    </source>
</evidence>
<evidence type="ECO:0000256" key="1">
    <source>
        <dbReference type="SAM" id="Phobius"/>
    </source>
</evidence>
<keyword evidence="1" id="KW-0472">Membrane</keyword>
<keyword evidence="1" id="KW-0812">Transmembrane</keyword>
<accession>A0A2P2NXH4</accession>
<sequence length="48" mass="5697">MQKVRFFFPFWGLFLFFFFGGGWWMGGWQVAGEGSTHLYHLSQCCLLK</sequence>